<protein>
    <submittedName>
        <fullName evidence="2 3">Uncharacterized protein LOC112048312</fullName>
    </submittedName>
</protein>
<name>A0A6J1N982_BICAN</name>
<evidence type="ECO:0000313" key="3">
    <source>
        <dbReference type="RefSeq" id="XP_052747023.1"/>
    </source>
</evidence>
<evidence type="ECO:0000313" key="1">
    <source>
        <dbReference type="Proteomes" id="UP001652582"/>
    </source>
</evidence>
<dbReference type="OrthoDB" id="7390171at2759"/>
<dbReference type="GeneID" id="112048312"/>
<sequence>MAPPKKIVKRQQEIMIDFLEQNIEMAKGIPVSSPVTHEAMKEKWIKLTRKLNAVDGGDKKAVQGWKRYWFTWRHRCSKKAENVNKIKTMSPGDLHRFLPLDELEVRVLQLHQKQKGSIPKVEYIKQDSESDIEHEQDEETHFPVKVQIKEIKTMRPTTDYNSKINSIDPSTPPPQWALDLEDRRIAAEERMADALETIANTMRTQEERRSMLDERIADALTAIAGTLQEINSSSQHRNAMNHMPTQSDQESAMKDVIFL</sequence>
<keyword evidence="1" id="KW-1185">Reference proteome</keyword>
<organism evidence="1 2">
    <name type="scientific">Bicyclus anynana</name>
    <name type="common">Squinting bush brown butterfly</name>
    <dbReference type="NCBI Taxonomy" id="110368"/>
    <lineage>
        <taxon>Eukaryota</taxon>
        <taxon>Metazoa</taxon>
        <taxon>Ecdysozoa</taxon>
        <taxon>Arthropoda</taxon>
        <taxon>Hexapoda</taxon>
        <taxon>Insecta</taxon>
        <taxon>Pterygota</taxon>
        <taxon>Neoptera</taxon>
        <taxon>Endopterygota</taxon>
        <taxon>Lepidoptera</taxon>
        <taxon>Glossata</taxon>
        <taxon>Ditrysia</taxon>
        <taxon>Papilionoidea</taxon>
        <taxon>Nymphalidae</taxon>
        <taxon>Satyrinae</taxon>
        <taxon>Satyrini</taxon>
        <taxon>Mycalesina</taxon>
        <taxon>Bicyclus</taxon>
    </lineage>
</organism>
<reference evidence="2 3" key="1">
    <citation type="submission" date="2025-05" db="UniProtKB">
        <authorList>
            <consortium name="RefSeq"/>
        </authorList>
    </citation>
    <scope>IDENTIFICATION</scope>
</reference>
<dbReference type="AlphaFoldDB" id="A0A6J1N982"/>
<evidence type="ECO:0000313" key="2">
    <source>
        <dbReference type="RefSeq" id="XP_023941568.2"/>
    </source>
</evidence>
<accession>A0A6J1N982</accession>
<dbReference type="Proteomes" id="UP001652582">
    <property type="component" value="Chromosome 3"/>
</dbReference>
<dbReference type="RefSeq" id="XP_023941568.2">
    <property type="nucleotide sequence ID" value="XM_024085800.2"/>
</dbReference>
<proteinExistence type="predicted"/>
<dbReference type="RefSeq" id="XP_052747023.1">
    <property type="nucleotide sequence ID" value="XM_052891063.1"/>
</dbReference>
<dbReference type="KEGG" id="bany:112048312"/>
<gene>
    <name evidence="2 3" type="primary">LOC112048312</name>
</gene>